<proteinExistence type="predicted"/>
<keyword evidence="2" id="KW-1003">Cell membrane</keyword>
<evidence type="ECO:0000256" key="2">
    <source>
        <dbReference type="ARBA" id="ARBA00022475"/>
    </source>
</evidence>
<dbReference type="GO" id="GO:0005886">
    <property type="term" value="C:plasma membrane"/>
    <property type="evidence" value="ECO:0007669"/>
    <property type="project" value="UniProtKB-SubCell"/>
</dbReference>
<evidence type="ECO:0000313" key="10">
    <source>
        <dbReference type="Proteomes" id="UP000070578"/>
    </source>
</evidence>
<evidence type="ECO:0000256" key="1">
    <source>
        <dbReference type="ARBA" id="ARBA00004651"/>
    </source>
</evidence>
<dbReference type="PATRIC" id="fig|1796491.3.peg.2280"/>
<dbReference type="GO" id="GO:0016763">
    <property type="term" value="F:pentosyltransferase activity"/>
    <property type="evidence" value="ECO:0007669"/>
    <property type="project" value="TreeGrafter"/>
</dbReference>
<feature type="transmembrane region" description="Helical" evidence="8">
    <location>
        <begin position="150"/>
        <end position="166"/>
    </location>
</feature>
<evidence type="ECO:0000256" key="6">
    <source>
        <dbReference type="ARBA" id="ARBA00022989"/>
    </source>
</evidence>
<feature type="transmembrane region" description="Helical" evidence="8">
    <location>
        <begin position="341"/>
        <end position="357"/>
    </location>
</feature>
<feature type="transmembrane region" description="Helical" evidence="8">
    <location>
        <begin position="178"/>
        <end position="206"/>
    </location>
</feature>
<feature type="transmembrane region" description="Helical" evidence="8">
    <location>
        <begin position="12"/>
        <end position="28"/>
    </location>
</feature>
<evidence type="ECO:0000256" key="4">
    <source>
        <dbReference type="ARBA" id="ARBA00022679"/>
    </source>
</evidence>
<sequence length="581" mass="65146">MKTNRPTLRLVWYSLATLLAVFTYFYGLDSQHIPKNGDEYPYEHITRLTADSGKLLPLQSQLYHMRNTKPPLLFWQGIASTDWGRNWTLWNLRYPSVIYTLLTAAMLFMLGWKLPGHTKTGTPETGFIAALTFLAFFTTYRFGRPFLTNPPEVFWIFLPFFVLLYWRQAYASRWQVPLLLGIAIGIGFLYKSFALGLPVTLGLGGWYLHRRQYRVAEFLKQDAPKVLIAIAVAVAMFALWFVFDPDPHAVWKEFVIGENAGKFDPHGPGYLSKLFWGGSSIWSYALAFLTNPGLLTFPVVALFFVAYQRRSRLSNEEKLLWIWIAALFLSFALPSQRSGRYLLAAMPAVALLCALNWQQISRKAFVASLVFAGVLIAGIAYLAVRLQSDMPGTQLYPPTFWLLIAGAGVLALLAVAIPALTRPVVNVVALLVLLCFAVFLRPFDGALGNYSAQALQYAGGKEVWVPCNFRAMDEGYRFMLPGALIHGYDQDQNFSAGKLAARYPLFAVQQALNDDTPNAGCADCTVIGQRLDIRGRQSSSELKEMFLQGRVFQHLFVREILLASPAGGQITPELSPAQECR</sequence>
<keyword evidence="3" id="KW-0328">Glycosyltransferase</keyword>
<keyword evidence="5 8" id="KW-0812">Transmembrane</keyword>
<feature type="transmembrane region" description="Helical" evidence="8">
    <location>
        <begin position="226"/>
        <end position="243"/>
    </location>
</feature>
<organism evidence="9 10">
    <name type="scientific">Candidatus Gallionella acididurans</name>
    <dbReference type="NCBI Taxonomy" id="1796491"/>
    <lineage>
        <taxon>Bacteria</taxon>
        <taxon>Pseudomonadati</taxon>
        <taxon>Pseudomonadota</taxon>
        <taxon>Betaproteobacteria</taxon>
        <taxon>Nitrosomonadales</taxon>
        <taxon>Gallionellaceae</taxon>
        <taxon>Gallionella</taxon>
    </lineage>
</organism>
<dbReference type="InterPro" id="IPR050297">
    <property type="entry name" value="LipidA_mod_glycosyltrf_83"/>
</dbReference>
<evidence type="ECO:0000256" key="7">
    <source>
        <dbReference type="ARBA" id="ARBA00023136"/>
    </source>
</evidence>
<keyword evidence="6 8" id="KW-1133">Transmembrane helix</keyword>
<dbReference type="PANTHER" id="PTHR33908:SF11">
    <property type="entry name" value="MEMBRANE PROTEIN"/>
    <property type="match status" value="1"/>
</dbReference>
<keyword evidence="7 8" id="KW-0472">Membrane</keyword>
<reference evidence="9 10" key="1">
    <citation type="submission" date="2016-02" db="EMBL/GenBank/DDBJ databases">
        <authorList>
            <person name="Wen L."/>
            <person name="He K."/>
            <person name="Yang H."/>
        </authorList>
    </citation>
    <scope>NUCLEOTIDE SEQUENCE [LARGE SCALE GENOMIC DNA]</scope>
    <source>
        <strain evidence="9">ShG14-8</strain>
    </source>
</reference>
<feature type="transmembrane region" description="Helical" evidence="8">
    <location>
        <begin position="364"/>
        <end position="384"/>
    </location>
</feature>
<feature type="transmembrane region" description="Helical" evidence="8">
    <location>
        <begin position="94"/>
        <end position="114"/>
    </location>
</feature>
<accession>A0A139BS26</accession>
<protein>
    <submittedName>
        <fullName evidence="9">Glycosyl transferase family 39</fullName>
    </submittedName>
</protein>
<dbReference type="PANTHER" id="PTHR33908">
    <property type="entry name" value="MANNOSYLTRANSFERASE YKCB-RELATED"/>
    <property type="match status" value="1"/>
</dbReference>
<gene>
    <name evidence="9" type="ORF">AWT59_2089</name>
</gene>
<feature type="transmembrane region" description="Helical" evidence="8">
    <location>
        <begin position="126"/>
        <end position="143"/>
    </location>
</feature>
<evidence type="ECO:0000256" key="3">
    <source>
        <dbReference type="ARBA" id="ARBA00022676"/>
    </source>
</evidence>
<feature type="transmembrane region" description="Helical" evidence="8">
    <location>
        <begin position="424"/>
        <end position="443"/>
    </location>
</feature>
<evidence type="ECO:0000256" key="8">
    <source>
        <dbReference type="SAM" id="Phobius"/>
    </source>
</evidence>
<feature type="transmembrane region" description="Helical" evidence="8">
    <location>
        <begin position="319"/>
        <end position="335"/>
    </location>
</feature>
<evidence type="ECO:0000256" key="5">
    <source>
        <dbReference type="ARBA" id="ARBA00022692"/>
    </source>
</evidence>
<comment type="caution">
    <text evidence="9">The sequence shown here is derived from an EMBL/GenBank/DDBJ whole genome shotgun (WGS) entry which is preliminary data.</text>
</comment>
<name>A0A139BS26_9PROT</name>
<dbReference type="AlphaFoldDB" id="A0A139BS26"/>
<dbReference type="EMBL" id="LSLI01000056">
    <property type="protein sequence ID" value="KXS31790.1"/>
    <property type="molecule type" value="Genomic_DNA"/>
</dbReference>
<reference evidence="9 10" key="2">
    <citation type="submission" date="2016-03" db="EMBL/GenBank/DDBJ databases">
        <title>New uncultured bacterium of the family Gallionellaceae from acid mine drainage: description and reconstruction of genome based on metagenomic analysis of microbial community.</title>
        <authorList>
            <person name="Kadnikov V."/>
            <person name="Ivasenko D."/>
            <person name="Beletsky A."/>
            <person name="Mardanov A."/>
            <person name="Danilova E."/>
            <person name="Pimenov N."/>
            <person name="Karnachuk O."/>
            <person name="Ravin N."/>
        </authorList>
    </citation>
    <scope>NUCLEOTIDE SEQUENCE [LARGE SCALE GENOMIC DNA]</scope>
    <source>
        <strain evidence="9">ShG14-8</strain>
    </source>
</reference>
<feature type="transmembrane region" description="Helical" evidence="8">
    <location>
        <begin position="281"/>
        <end position="307"/>
    </location>
</feature>
<keyword evidence="4 9" id="KW-0808">Transferase</keyword>
<feature type="transmembrane region" description="Helical" evidence="8">
    <location>
        <begin position="399"/>
        <end position="417"/>
    </location>
</feature>
<evidence type="ECO:0000313" key="9">
    <source>
        <dbReference type="EMBL" id="KXS31790.1"/>
    </source>
</evidence>
<dbReference type="Proteomes" id="UP000070578">
    <property type="component" value="Unassembled WGS sequence"/>
</dbReference>
<comment type="subcellular location">
    <subcellularLocation>
        <location evidence="1">Cell membrane</location>
        <topology evidence="1">Multi-pass membrane protein</topology>
    </subcellularLocation>
</comment>
<dbReference type="GO" id="GO:0009103">
    <property type="term" value="P:lipopolysaccharide biosynthetic process"/>
    <property type="evidence" value="ECO:0007669"/>
    <property type="project" value="UniProtKB-ARBA"/>
</dbReference>